<dbReference type="Pfam" id="PF10719">
    <property type="entry name" value="ComFB"/>
    <property type="match status" value="1"/>
</dbReference>
<dbReference type="EMBL" id="VUMT01000001">
    <property type="protein sequence ID" value="MSS62356.1"/>
    <property type="molecule type" value="Genomic_DNA"/>
</dbReference>
<evidence type="ECO:0000313" key="1">
    <source>
        <dbReference type="EMBL" id="MSS62356.1"/>
    </source>
</evidence>
<accession>A0A6L5XU93</accession>
<dbReference type="InterPro" id="IPR019657">
    <property type="entry name" value="ComFB"/>
</dbReference>
<dbReference type="RefSeq" id="WP_154515580.1">
    <property type="nucleotide sequence ID" value="NZ_VUMT01000001.1"/>
</dbReference>
<evidence type="ECO:0000313" key="2">
    <source>
        <dbReference type="Proteomes" id="UP000482209"/>
    </source>
</evidence>
<proteinExistence type="predicted"/>
<sequence>MEYKVKNVMEYVVANKLEKLEPTLKCCKCKQCTSDIVAYVLNRIPAKYVASEKGELFSKIIEFDKEFEHELLILIAQAAEVVRENPLHDKAE</sequence>
<name>A0A6L5XU93_9FIRM</name>
<gene>
    <name evidence="1" type="ORF">FYJ58_00410</name>
</gene>
<comment type="caution">
    <text evidence="1">The sequence shown here is derived from an EMBL/GenBank/DDBJ whole genome shotgun (WGS) entry which is preliminary data.</text>
</comment>
<keyword evidence="2" id="KW-1185">Reference proteome</keyword>
<organism evidence="1 2">
    <name type="scientific">Velocimicrobium porci</name>
    <dbReference type="NCBI Taxonomy" id="2606634"/>
    <lineage>
        <taxon>Bacteria</taxon>
        <taxon>Bacillati</taxon>
        <taxon>Bacillota</taxon>
        <taxon>Clostridia</taxon>
        <taxon>Lachnospirales</taxon>
        <taxon>Lachnospiraceae</taxon>
        <taxon>Velocimicrobium</taxon>
    </lineage>
</organism>
<dbReference type="AlphaFoldDB" id="A0A6L5XU93"/>
<reference evidence="1 2" key="1">
    <citation type="submission" date="2019-08" db="EMBL/GenBank/DDBJ databases">
        <title>In-depth cultivation of the pig gut microbiome towards novel bacterial diversity and tailored functional studies.</title>
        <authorList>
            <person name="Wylensek D."/>
            <person name="Hitch T.C.A."/>
            <person name="Clavel T."/>
        </authorList>
    </citation>
    <scope>NUCLEOTIDE SEQUENCE [LARGE SCALE GENOMIC DNA]</scope>
    <source>
        <strain evidence="1 2">WCA-693-APC-MOT-I</strain>
    </source>
</reference>
<dbReference type="Proteomes" id="UP000482209">
    <property type="component" value="Unassembled WGS sequence"/>
</dbReference>
<protein>
    <submittedName>
        <fullName evidence="1">Competence protein ComFB</fullName>
    </submittedName>
</protein>